<reference evidence="1 2" key="1">
    <citation type="journal article" date="2010" name="Nature">
        <title>Nitrite-driven anaerobic methane oxidation by oxygenic bacteria.</title>
        <authorList>
            <person name="Ettwig K.F."/>
            <person name="Butler M.K."/>
            <person name="Le Paslier D."/>
            <person name="Pelletier E."/>
            <person name="Mangenot S."/>
            <person name="Kuypers M.M.M."/>
            <person name="Schreiber F."/>
            <person name="Dutilh B.E."/>
            <person name="Zedelius J."/>
            <person name="de Beer D."/>
            <person name="Gloerich J."/>
            <person name="Wessels H.J.C.T."/>
            <person name="van Allen T."/>
            <person name="Luesken F."/>
            <person name="Wu M."/>
            <person name="van de Pas-Schoonen K.T."/>
            <person name="Op den Camp H.J.M."/>
            <person name="Janssen-Megens E.M."/>
            <person name="Francoijs K-J."/>
            <person name="Stunnenberg H."/>
            <person name="Weissenbach J."/>
            <person name="Jetten M.S.M."/>
            <person name="Strous M."/>
        </authorList>
    </citation>
    <scope>NUCLEOTIDE SEQUENCE [LARGE SCALE GENOMIC DNA]</scope>
</reference>
<evidence type="ECO:0000313" key="2">
    <source>
        <dbReference type="Proteomes" id="UP000006898"/>
    </source>
</evidence>
<proteinExistence type="predicted"/>
<dbReference type="Proteomes" id="UP000006898">
    <property type="component" value="Chromosome"/>
</dbReference>
<protein>
    <submittedName>
        <fullName evidence="1">Uncharacterized protein</fullName>
    </submittedName>
</protein>
<name>D5MGE0_METO1</name>
<dbReference type="KEGG" id="mox:DAMO_1763"/>
<evidence type="ECO:0000313" key="1">
    <source>
        <dbReference type="EMBL" id="CBE68821.1"/>
    </source>
</evidence>
<dbReference type="EMBL" id="FP565575">
    <property type="protein sequence ID" value="CBE68821.1"/>
    <property type="molecule type" value="Genomic_DNA"/>
</dbReference>
<gene>
    <name evidence="1" type="ORF">DAMO_1763</name>
</gene>
<dbReference type="AlphaFoldDB" id="D5MGE0"/>
<dbReference type="STRING" id="671143.DAMO_1763"/>
<dbReference type="HOGENOM" id="CLU_2932671_0_0_0"/>
<sequence>MSAQSNIYSSYSRTRYTIKQAECQAKNTPKTLIRALISVQQQRFTRHKRVARALRMDAGG</sequence>
<accession>D5MGE0</accession>
<organism evidence="1 2">
    <name type="scientific">Methylomirabilis oxygeniifera</name>
    <dbReference type="NCBI Taxonomy" id="671143"/>
    <lineage>
        <taxon>Bacteria</taxon>
        <taxon>Candidatus Methylomirabilota</taxon>
        <taxon>Candidatus Methylomirabilia</taxon>
        <taxon>Candidatus Methylomirabilales</taxon>
        <taxon>Candidatus Methylomirabilaceae</taxon>
        <taxon>Candidatus Methylomirabilis</taxon>
    </lineage>
</organism>